<dbReference type="EMBL" id="CP011367">
    <property type="protein sequence ID" value="AKJ96296.1"/>
    <property type="molecule type" value="Genomic_DNA"/>
</dbReference>
<dbReference type="RefSeq" id="WP_047251836.1">
    <property type="nucleotide sequence ID" value="NZ_CP011367.1"/>
</dbReference>
<organism evidence="3 4">
    <name type="scientific">Thioalkalivibrio versutus</name>
    <dbReference type="NCBI Taxonomy" id="106634"/>
    <lineage>
        <taxon>Bacteria</taxon>
        <taxon>Pseudomonadati</taxon>
        <taxon>Pseudomonadota</taxon>
        <taxon>Gammaproteobacteria</taxon>
        <taxon>Chromatiales</taxon>
        <taxon>Ectothiorhodospiraceae</taxon>
        <taxon>Thioalkalivibrio</taxon>
    </lineage>
</organism>
<accession>A0A0G3GBT7</accession>
<evidence type="ECO:0000256" key="1">
    <source>
        <dbReference type="SAM" id="Coils"/>
    </source>
</evidence>
<proteinExistence type="predicted"/>
<keyword evidence="2" id="KW-0472">Membrane</keyword>
<keyword evidence="4" id="KW-1185">Reference proteome</keyword>
<evidence type="ECO:0000313" key="4">
    <source>
        <dbReference type="Proteomes" id="UP000064201"/>
    </source>
</evidence>
<reference evidence="3 4" key="1">
    <citation type="submission" date="2015-04" db="EMBL/GenBank/DDBJ databases">
        <title>Complete Sequence for the Genome of the Thioalkalivibrio versutus D301.</title>
        <authorList>
            <person name="Mu T."/>
            <person name="Zhou J."/>
            <person name="Xu X."/>
        </authorList>
    </citation>
    <scope>NUCLEOTIDE SEQUENCE [LARGE SCALE GENOMIC DNA]</scope>
    <source>
        <strain evidence="3 4">D301</strain>
    </source>
</reference>
<sequence>MSEQDNPKPQNLKTSERLVWLGFMLFFVVVLAIYIARGNGLEQDLSEANRDLLQAQMQLQQYTRHEIPRPVELGLTNAHLQDLQRRGMVRPNERLADDLMQQTGLIPHEAPEGDAYAFRRDGIHVLNHQWVLANFEGDSAHGQLLLAYEVVHGNVHWEVLESTLDRI</sequence>
<gene>
    <name evidence="3" type="ORF">TVD_13415</name>
</gene>
<keyword evidence="2" id="KW-1133">Transmembrane helix</keyword>
<protein>
    <submittedName>
        <fullName evidence="3">Uncharacterized protein</fullName>
    </submittedName>
</protein>
<evidence type="ECO:0000256" key="2">
    <source>
        <dbReference type="SAM" id="Phobius"/>
    </source>
</evidence>
<feature type="transmembrane region" description="Helical" evidence="2">
    <location>
        <begin position="18"/>
        <end position="36"/>
    </location>
</feature>
<evidence type="ECO:0000313" key="3">
    <source>
        <dbReference type="EMBL" id="AKJ96296.1"/>
    </source>
</evidence>
<keyword evidence="1" id="KW-0175">Coiled coil</keyword>
<dbReference type="PATRIC" id="fig|106634.4.peg.2738"/>
<dbReference type="OrthoDB" id="5471167at2"/>
<dbReference type="KEGG" id="tvr:TVD_13415"/>
<keyword evidence="2" id="KW-0812">Transmembrane</keyword>
<dbReference type="Proteomes" id="UP000064201">
    <property type="component" value="Chromosome"/>
</dbReference>
<feature type="coiled-coil region" evidence="1">
    <location>
        <begin position="38"/>
        <end position="65"/>
    </location>
</feature>
<name>A0A0G3GBT7_9GAMM</name>
<dbReference type="AlphaFoldDB" id="A0A0G3GBT7"/>